<dbReference type="InterPro" id="IPR022192">
    <property type="entry name" value="SUV3_C"/>
</dbReference>
<dbReference type="GO" id="GO:0016787">
    <property type="term" value="F:hydrolase activity"/>
    <property type="evidence" value="ECO:0007669"/>
    <property type="project" value="UniProtKB-KW"/>
</dbReference>
<dbReference type="InterPro" id="IPR050699">
    <property type="entry name" value="RNA-DNA_Helicase"/>
</dbReference>
<dbReference type="Pfam" id="PF12513">
    <property type="entry name" value="SUV3_C"/>
    <property type="match status" value="1"/>
</dbReference>
<organism evidence="7">
    <name type="scientific">hydrothermal vent metagenome</name>
    <dbReference type="NCBI Taxonomy" id="652676"/>
    <lineage>
        <taxon>unclassified sequences</taxon>
        <taxon>metagenomes</taxon>
        <taxon>ecological metagenomes</taxon>
    </lineage>
</organism>
<dbReference type="EMBL" id="FPHP01000048">
    <property type="protein sequence ID" value="SFV75878.1"/>
    <property type="molecule type" value="Genomic_DNA"/>
</dbReference>
<dbReference type="InterPro" id="IPR001650">
    <property type="entry name" value="Helicase_C-like"/>
</dbReference>
<name>A0A1W1D5K7_9ZZZZ</name>
<dbReference type="SMART" id="SM00490">
    <property type="entry name" value="HELICc"/>
    <property type="match status" value="1"/>
</dbReference>
<evidence type="ECO:0000259" key="6">
    <source>
        <dbReference type="PROSITE" id="PS51194"/>
    </source>
</evidence>
<dbReference type="PANTHER" id="PTHR12131:SF1">
    <property type="entry name" value="ATP-DEPENDENT RNA HELICASE SUPV3L1, MITOCHONDRIAL-RELATED"/>
    <property type="match status" value="1"/>
</dbReference>
<feature type="domain" description="Helicase C-terminal" evidence="6">
    <location>
        <begin position="588"/>
        <end position="732"/>
    </location>
</feature>
<evidence type="ECO:0000313" key="7">
    <source>
        <dbReference type="EMBL" id="SFV75878.1"/>
    </source>
</evidence>
<dbReference type="InterPro" id="IPR014001">
    <property type="entry name" value="Helicase_ATP-bd"/>
</dbReference>
<dbReference type="SMART" id="SM00487">
    <property type="entry name" value="DEXDc"/>
    <property type="match status" value="1"/>
</dbReference>
<dbReference type="GO" id="GO:0005524">
    <property type="term" value="F:ATP binding"/>
    <property type="evidence" value="ECO:0007669"/>
    <property type="project" value="UniProtKB-KW"/>
</dbReference>
<feature type="domain" description="Helicase ATP-binding" evidence="5">
    <location>
        <begin position="427"/>
        <end position="570"/>
    </location>
</feature>
<dbReference type="Gene3D" id="3.40.50.300">
    <property type="entry name" value="P-loop containing nucleotide triphosphate hydrolases"/>
    <property type="match status" value="2"/>
</dbReference>
<dbReference type="SUPFAM" id="SSF52540">
    <property type="entry name" value="P-loop containing nucleoside triphosphate hydrolases"/>
    <property type="match status" value="1"/>
</dbReference>
<sequence length="931" mass="108831">MAKKNKIRKKINQKIKKYFDNDPFDVGIERVDVATLSELLHFLGIYDVKHTKPYLLKVIRMIWSEADSQTRKDILQFFMANETIYYDENKEKRDRHKEEKLKELLQDFSITQEEKLLLYEEFAHIKTKNITTQKIEAKLNYIRFEQKKQQIQKMVDGVFDIDNSLEFHASLQYKIFQHHFHKIFTLNTKPYNDTYLFEHPLEEIVQQILQDKEKVTKQKQQSIDTFIQNLKIPHPYLTEKEIEKALRSAPPKTPLLYPPLDEKILQSILQTKYDIKEIMLYQTELILSLHQECKLPYTTHLHPYILEIPLELDPLLKTIWEGEELQLDDVISHAKKEQEESFFLALKKLVSQCQEYATQLHFSDEAIYNKIYTYLLALLPKTLTISAKVAKKTLRTFIYHIQDEIIQKQRQDLLAKTIRDFKNLFPLARQLRRKLILHIGPTNSGKTYQAMQQLKQSDTGYYLAPLRLLALEGYEDLQQSHINASLITGEEQIIDDEATHISSTIEMLNFDVDVDVCVIDEVQMIDDRDRGWAWANAIIGAPAKTIIMTGSLNAKEAIIALANYLQEPLEIIEFERKTPLTLLHKPIDIKHITSGTAVVAFSRKNVLKLKETLAKHFRVSVIYGNLSPEVRREEARRFREKETDVLVATDAIAMGLNLPIQTILFSTAKKFDGIFDRQLTPSEVKQIAGRAGRFGLSEEGFVGALNTPTLKIIQNKFTQEIAPIHIPFRVMANLDHIKLVSSILHENSLEKILQFFAENMEFNGPFYAANLEDMVEASHIVDKYQLDITTKYHLASAPLTLKSPYVMDRFQSYLKALEKKQPIPYNPPKLAGSFAHTTDEMLQCEDMIKEISLYLWLSYRFEEYFIDAQKAREYRSVLNKYMENSLQKSHFVQKCRSCNKTLPPRSKHSICEHCYKKNHQRRRRRPPKVRY</sequence>
<keyword evidence="4" id="KW-0067">ATP-binding</keyword>
<dbReference type="Pfam" id="PF00271">
    <property type="entry name" value="Helicase_C"/>
    <property type="match status" value="1"/>
</dbReference>
<keyword evidence="1" id="KW-0547">Nucleotide-binding</keyword>
<keyword evidence="3 7" id="KW-0347">Helicase</keyword>
<dbReference type="Gene3D" id="1.20.58.1080">
    <property type="match status" value="1"/>
</dbReference>
<reference evidence="7" key="1">
    <citation type="submission" date="2016-10" db="EMBL/GenBank/DDBJ databases">
        <authorList>
            <person name="de Groot N.N."/>
        </authorList>
    </citation>
    <scope>NUCLEOTIDE SEQUENCE</scope>
</reference>
<dbReference type="PROSITE" id="PS51194">
    <property type="entry name" value="HELICASE_CTER"/>
    <property type="match status" value="1"/>
</dbReference>
<dbReference type="PROSITE" id="PS51192">
    <property type="entry name" value="HELICASE_ATP_BIND_1"/>
    <property type="match status" value="1"/>
</dbReference>
<evidence type="ECO:0000256" key="1">
    <source>
        <dbReference type="ARBA" id="ARBA00022741"/>
    </source>
</evidence>
<evidence type="ECO:0000256" key="4">
    <source>
        <dbReference type="ARBA" id="ARBA00022840"/>
    </source>
</evidence>
<dbReference type="InterPro" id="IPR055206">
    <property type="entry name" value="DEXQc_SUV3"/>
</dbReference>
<dbReference type="PANTHER" id="PTHR12131">
    <property type="entry name" value="ATP-DEPENDENT RNA AND DNA HELICASE"/>
    <property type="match status" value="1"/>
</dbReference>
<keyword evidence="2" id="KW-0378">Hydrolase</keyword>
<dbReference type="InterPro" id="IPR027417">
    <property type="entry name" value="P-loop_NTPase"/>
</dbReference>
<dbReference type="GO" id="GO:0004386">
    <property type="term" value="F:helicase activity"/>
    <property type="evidence" value="ECO:0007669"/>
    <property type="project" value="UniProtKB-KW"/>
</dbReference>
<gene>
    <name evidence="7" type="ORF">MNB_SM-3-808</name>
</gene>
<dbReference type="Pfam" id="PF22527">
    <property type="entry name" value="DEXQc_Suv3"/>
    <property type="match status" value="1"/>
</dbReference>
<evidence type="ECO:0000256" key="3">
    <source>
        <dbReference type="ARBA" id="ARBA00022806"/>
    </source>
</evidence>
<protein>
    <submittedName>
        <fullName evidence="7">Helicase-like</fullName>
    </submittedName>
</protein>
<dbReference type="Gene3D" id="1.20.272.40">
    <property type="match status" value="1"/>
</dbReference>
<dbReference type="AlphaFoldDB" id="A0A1W1D5K7"/>
<evidence type="ECO:0000256" key="2">
    <source>
        <dbReference type="ARBA" id="ARBA00022801"/>
    </source>
</evidence>
<accession>A0A1W1D5K7</accession>
<evidence type="ECO:0000259" key="5">
    <source>
        <dbReference type="PROSITE" id="PS51192"/>
    </source>
</evidence>
<proteinExistence type="predicted"/>